<organism evidence="2 3">
    <name type="scientific">Ponticaulis profundi</name>
    <dbReference type="NCBI Taxonomy" id="2665222"/>
    <lineage>
        <taxon>Bacteria</taxon>
        <taxon>Pseudomonadati</taxon>
        <taxon>Pseudomonadota</taxon>
        <taxon>Alphaproteobacteria</taxon>
        <taxon>Hyphomonadales</taxon>
        <taxon>Hyphomonadaceae</taxon>
        <taxon>Ponticaulis</taxon>
    </lineage>
</organism>
<evidence type="ECO:0000313" key="3">
    <source>
        <dbReference type="Proteomes" id="UP001596303"/>
    </source>
</evidence>
<protein>
    <recommendedName>
        <fullName evidence="4">Phage holin family protein</fullName>
    </recommendedName>
</protein>
<comment type="caution">
    <text evidence="2">The sequence shown here is derived from an EMBL/GenBank/DDBJ whole genome shotgun (WGS) entry which is preliminary data.</text>
</comment>
<keyword evidence="1" id="KW-0812">Transmembrane</keyword>
<evidence type="ECO:0008006" key="4">
    <source>
        <dbReference type="Google" id="ProtNLM"/>
    </source>
</evidence>
<dbReference type="Proteomes" id="UP001596303">
    <property type="component" value="Unassembled WGS sequence"/>
</dbReference>
<keyword evidence="1" id="KW-1133">Transmembrane helix</keyword>
<evidence type="ECO:0000313" key="2">
    <source>
        <dbReference type="EMBL" id="MFC6200055.1"/>
    </source>
</evidence>
<evidence type="ECO:0000256" key="1">
    <source>
        <dbReference type="SAM" id="Phobius"/>
    </source>
</evidence>
<keyword evidence="1" id="KW-0472">Membrane</keyword>
<proteinExistence type="predicted"/>
<dbReference type="RefSeq" id="WP_377381912.1">
    <property type="nucleotide sequence ID" value="NZ_JBHSSW010000066.1"/>
</dbReference>
<gene>
    <name evidence="2" type="ORF">ACFQDM_18430</name>
</gene>
<sequence>MDRTKRRIALGVCGALFGFAGALALSIAATLALAQWVGMVYATLIVGSAYTLLSFVCAYVFLRPSKTTEEEVDSIESVTADALADLPFDTIEAIIRKRPIATIGLALAAGYVGMRDPDSTVRHAQNMLFRLL</sequence>
<accession>A0ABW1SEP7</accession>
<dbReference type="SUPFAM" id="SSF103473">
    <property type="entry name" value="MFS general substrate transporter"/>
    <property type="match status" value="1"/>
</dbReference>
<keyword evidence="3" id="KW-1185">Reference proteome</keyword>
<name>A0ABW1SEP7_9PROT</name>
<reference evidence="3" key="1">
    <citation type="journal article" date="2019" name="Int. J. Syst. Evol. Microbiol.">
        <title>The Global Catalogue of Microorganisms (GCM) 10K type strain sequencing project: providing services to taxonomists for standard genome sequencing and annotation.</title>
        <authorList>
            <consortium name="The Broad Institute Genomics Platform"/>
            <consortium name="The Broad Institute Genome Sequencing Center for Infectious Disease"/>
            <person name="Wu L."/>
            <person name="Ma J."/>
        </authorList>
    </citation>
    <scope>NUCLEOTIDE SEQUENCE [LARGE SCALE GENOMIC DNA]</scope>
    <source>
        <strain evidence="3">CGMCC-1.15741</strain>
    </source>
</reference>
<dbReference type="InterPro" id="IPR036259">
    <property type="entry name" value="MFS_trans_sf"/>
</dbReference>
<dbReference type="EMBL" id="JBHSSW010000066">
    <property type="protein sequence ID" value="MFC6200055.1"/>
    <property type="molecule type" value="Genomic_DNA"/>
</dbReference>
<feature type="transmembrane region" description="Helical" evidence="1">
    <location>
        <begin position="40"/>
        <end position="62"/>
    </location>
</feature>